<dbReference type="Gene3D" id="3.40.710.10">
    <property type="entry name" value="DD-peptidase/beta-lactamase superfamily"/>
    <property type="match status" value="1"/>
</dbReference>
<dbReference type="GO" id="GO:0004359">
    <property type="term" value="F:glutaminase activity"/>
    <property type="evidence" value="ECO:0007669"/>
    <property type="project" value="UniProtKB-EC"/>
</dbReference>
<reference evidence="6" key="1">
    <citation type="submission" date="2019-02" db="EMBL/GenBank/DDBJ databases">
        <title>Isolation and identification of novel species under the genus Muribaculum.</title>
        <authorList>
            <person name="Miyake S."/>
            <person name="Ding Y."/>
            <person name="Low A."/>
            <person name="Soh M."/>
            <person name="Seedorf H."/>
        </authorList>
    </citation>
    <scope>NUCLEOTIDE SEQUENCE [LARGE SCALE GENOMIC DNA]</scope>
    <source>
        <strain evidence="6">H5</strain>
    </source>
</reference>
<sequence>MDRKIKLSDLKSAVQEAYDNHKNDMGGTPSPKVADMNQGMFGISVRLTDGTKFDVGHSQAQFAMGAISRLPIAIQLLTQMQPADLVKKMGLGHKGCGCGCGPKPDEPKQKIKGMHAKGVRAASLVEPVGDFDGKMDILSNLMIGLMGSSPVLDDKLYEATQQKAAEKNIVNSFAETGYELYDEAGLSVNLYNRLRSMLVTTEQLAEMGATIAADGVNPATQAVVFDGELSATVCAMMAAKGPKHMGKPWLIMTGVPAMSGFGGGFVAVVPGLGSIAAFSPELNEAGVPMKAARAIKDIVTSLQLSAFSSARVDIE</sequence>
<keyword evidence="3" id="KW-0378">Hydrolase</keyword>
<dbReference type="PANTHER" id="PTHR12544">
    <property type="entry name" value="GLUTAMINASE"/>
    <property type="match status" value="1"/>
</dbReference>
<dbReference type="Proteomes" id="UP000297149">
    <property type="component" value="Chromosome"/>
</dbReference>
<keyword evidence="6" id="KW-1185">Reference proteome</keyword>
<protein>
    <recommendedName>
        <fullName evidence="2">glutaminase</fullName>
        <ecNumber evidence="2">3.5.1.2</ecNumber>
    </recommendedName>
</protein>
<evidence type="ECO:0000313" key="6">
    <source>
        <dbReference type="Proteomes" id="UP000297149"/>
    </source>
</evidence>
<evidence type="ECO:0000256" key="4">
    <source>
        <dbReference type="ARBA" id="ARBA00049534"/>
    </source>
</evidence>
<dbReference type="PANTHER" id="PTHR12544:SF48">
    <property type="entry name" value="GLUTAMINASE 1"/>
    <property type="match status" value="1"/>
</dbReference>
<evidence type="ECO:0000256" key="1">
    <source>
        <dbReference type="ARBA" id="ARBA00011076"/>
    </source>
</evidence>
<dbReference type="InterPro" id="IPR012338">
    <property type="entry name" value="Beta-lactam/transpept-like"/>
</dbReference>
<comment type="catalytic activity">
    <reaction evidence="4">
        <text>L-glutamine + H2O = L-glutamate + NH4(+)</text>
        <dbReference type="Rhea" id="RHEA:15889"/>
        <dbReference type="ChEBI" id="CHEBI:15377"/>
        <dbReference type="ChEBI" id="CHEBI:28938"/>
        <dbReference type="ChEBI" id="CHEBI:29985"/>
        <dbReference type="ChEBI" id="CHEBI:58359"/>
        <dbReference type="EC" id="3.5.1.2"/>
    </reaction>
</comment>
<dbReference type="AlphaFoldDB" id="A0A4P7W456"/>
<dbReference type="EC" id="3.5.1.2" evidence="2"/>
<comment type="similarity">
    <text evidence="1">Belongs to the glutaminase family.</text>
</comment>
<accession>A0A4P7W456</accession>
<proteinExistence type="inferred from homology"/>
<gene>
    <name evidence="5" type="ORF">E7747_11335</name>
</gene>
<dbReference type="RefSeq" id="WP_136416039.1">
    <property type="nucleotide sequence ID" value="NZ_CAXHQF010000053.1"/>
</dbReference>
<dbReference type="SUPFAM" id="SSF56601">
    <property type="entry name" value="beta-lactamase/transpeptidase-like"/>
    <property type="match status" value="1"/>
</dbReference>
<dbReference type="InterPro" id="IPR015868">
    <property type="entry name" value="Glutaminase"/>
</dbReference>
<organism evidence="5 6">
    <name type="scientific">Duncaniella dubosii</name>
    <dbReference type="NCBI Taxonomy" id="2518971"/>
    <lineage>
        <taxon>Bacteria</taxon>
        <taxon>Pseudomonadati</taxon>
        <taxon>Bacteroidota</taxon>
        <taxon>Bacteroidia</taxon>
        <taxon>Bacteroidales</taxon>
        <taxon>Muribaculaceae</taxon>
        <taxon>Duncaniella</taxon>
    </lineage>
</organism>
<dbReference type="EMBL" id="CP039396">
    <property type="protein sequence ID" value="QCD42826.1"/>
    <property type="molecule type" value="Genomic_DNA"/>
</dbReference>
<name>A0A4P7W456_9BACT</name>
<dbReference type="GO" id="GO:0006537">
    <property type="term" value="P:glutamate biosynthetic process"/>
    <property type="evidence" value="ECO:0007669"/>
    <property type="project" value="TreeGrafter"/>
</dbReference>
<evidence type="ECO:0000256" key="2">
    <source>
        <dbReference type="ARBA" id="ARBA00012918"/>
    </source>
</evidence>
<evidence type="ECO:0000256" key="3">
    <source>
        <dbReference type="ARBA" id="ARBA00022801"/>
    </source>
</evidence>
<evidence type="ECO:0000313" key="5">
    <source>
        <dbReference type="EMBL" id="QCD42826.1"/>
    </source>
</evidence>
<dbReference type="Pfam" id="PF04960">
    <property type="entry name" value="Glutaminase"/>
    <property type="match status" value="1"/>
</dbReference>
<dbReference type="GO" id="GO:0006543">
    <property type="term" value="P:L-glutamine catabolic process"/>
    <property type="evidence" value="ECO:0007669"/>
    <property type="project" value="TreeGrafter"/>
</dbReference>
<dbReference type="KEGG" id="ddb:E7747_11335"/>